<dbReference type="AlphaFoldDB" id="A0A021VN27"/>
<dbReference type="EMBL" id="AXCW01000213">
    <property type="protein sequence ID" value="EYR62566.1"/>
    <property type="molecule type" value="Genomic_DNA"/>
</dbReference>
<sequence>MSSDEQRSGQIVDVLSDAFRDLIDADARAFRRKFRAMAADPFAFYRGTACLFYVDLVGTEDRWADERTGRVWIQGDLHAENFGTSMDGHGVLVFDVNDYDEAYLAPFTWDLRRMAASLAVLGWTKALPDAVIRRLIEVYLRAYLDQVHHFVESDRDHEWSLRLGTARGAVHDALLEAQLKTRVGLLDEVTVIEDYRRRFRESPHLRVLEDEERDAGVRAYEAYVETLPGSKRLGSLTYELKDVVGASGFGIGSAGLQAYNLLVEGHTQALENDVVLSMKQGAVPAAGRVAPDEEAERYFEHQGHRTAVSQRTLQAHPDPWLGWTRMEGGPQDGVGFVVKELSPYEADLDWEALSEPDELAEVLEQLGRATAKVHCVSDVDSPDVPLVDFQTEDAIADVVSGAEDELVEDVVEFGMTYGERARADHALFVDAFRNGRFEHVDPEAG</sequence>
<evidence type="ECO:0008006" key="3">
    <source>
        <dbReference type="Google" id="ProtNLM"/>
    </source>
</evidence>
<dbReference type="InterPro" id="IPR018721">
    <property type="entry name" value="DUF2252"/>
</dbReference>
<dbReference type="OrthoDB" id="1491115at2"/>
<organism evidence="1 2">
    <name type="scientific">Actinotalea ferrariae CF5-4</name>
    <dbReference type="NCBI Taxonomy" id="948458"/>
    <lineage>
        <taxon>Bacteria</taxon>
        <taxon>Bacillati</taxon>
        <taxon>Actinomycetota</taxon>
        <taxon>Actinomycetes</taxon>
        <taxon>Micrococcales</taxon>
        <taxon>Cellulomonadaceae</taxon>
        <taxon>Actinotalea</taxon>
    </lineage>
</organism>
<comment type="caution">
    <text evidence="1">The sequence shown here is derived from an EMBL/GenBank/DDBJ whole genome shotgun (WGS) entry which is preliminary data.</text>
</comment>
<reference evidence="1 2" key="1">
    <citation type="submission" date="2014-01" db="EMBL/GenBank/DDBJ databases">
        <title>Actinotalea ferrariae CF5-4.</title>
        <authorList>
            <person name="Chen F."/>
            <person name="Li Y."/>
            <person name="Wang G."/>
        </authorList>
    </citation>
    <scope>NUCLEOTIDE SEQUENCE [LARGE SCALE GENOMIC DNA]</scope>
    <source>
        <strain evidence="1 2">CF5-4</strain>
    </source>
</reference>
<proteinExistence type="predicted"/>
<evidence type="ECO:0000313" key="1">
    <source>
        <dbReference type="EMBL" id="EYR62566.1"/>
    </source>
</evidence>
<dbReference type="PANTHER" id="PTHR39441">
    <property type="entry name" value="DUF2252 DOMAIN-CONTAINING PROTEIN"/>
    <property type="match status" value="1"/>
</dbReference>
<name>A0A021VN27_9CELL</name>
<evidence type="ECO:0000313" key="2">
    <source>
        <dbReference type="Proteomes" id="UP000019753"/>
    </source>
</evidence>
<accession>A0A021VN27</accession>
<dbReference type="Proteomes" id="UP000019753">
    <property type="component" value="Unassembled WGS sequence"/>
</dbReference>
<keyword evidence="2" id="KW-1185">Reference proteome</keyword>
<dbReference type="Pfam" id="PF10009">
    <property type="entry name" value="DUF2252"/>
    <property type="match status" value="1"/>
</dbReference>
<dbReference type="PANTHER" id="PTHR39441:SF1">
    <property type="entry name" value="DUF2252 DOMAIN-CONTAINING PROTEIN"/>
    <property type="match status" value="1"/>
</dbReference>
<protein>
    <recommendedName>
        <fullName evidence="3">DUF2252 domain-containing protein</fullName>
    </recommendedName>
</protein>
<gene>
    <name evidence="1" type="ORF">N866_07385</name>
</gene>
<dbReference type="RefSeq" id="WP_034227654.1">
    <property type="nucleotide sequence ID" value="NZ_AXCW01000213.1"/>
</dbReference>